<dbReference type="Proteomes" id="UP000189670">
    <property type="component" value="Unassembled WGS sequence"/>
</dbReference>
<sequence>MKETKKTGGKWRVRITLPVIFITLITVTTLFIIFLNYYSTKQSVYAIADDLMTKISEHALEKTLNHLGPAGKQVKINSMSSDGGIFSSDFNEKIETFTKHQLRCFPQFSMVNFGNERGDFWMTKRMPNGTVSTKIVKRLDTSPTCENLIRKGRDEMPSETDADKAEIGRTVAPCIQTRWIHRNQKDQVLSNVEEPHGCYDPRIRPWYKGAKGKQSLFGLMLCLFI</sequence>
<evidence type="ECO:0000313" key="3">
    <source>
        <dbReference type="Proteomes" id="UP000189670"/>
    </source>
</evidence>
<protein>
    <submittedName>
        <fullName evidence="2">Uncharacterized protein</fullName>
    </submittedName>
</protein>
<keyword evidence="1" id="KW-0472">Membrane</keyword>
<name>A0A1V1PDZ8_9BACT</name>
<reference evidence="3" key="1">
    <citation type="submission" date="2012-11" db="EMBL/GenBank/DDBJ databases">
        <authorList>
            <person name="Lucero-Rivera Y.E."/>
            <person name="Tovar-Ramirez D."/>
        </authorList>
    </citation>
    <scope>NUCLEOTIDE SEQUENCE [LARGE SCALE GENOMIC DNA]</scope>
    <source>
        <strain evidence="3">Araruama</strain>
    </source>
</reference>
<gene>
    <name evidence="2" type="ORF">OMM_07205</name>
</gene>
<evidence type="ECO:0000256" key="1">
    <source>
        <dbReference type="SAM" id="Phobius"/>
    </source>
</evidence>
<comment type="caution">
    <text evidence="2">The sequence shown here is derived from an EMBL/GenBank/DDBJ whole genome shotgun (WGS) entry which is preliminary data.</text>
</comment>
<dbReference type="EMBL" id="ATBP01000095">
    <property type="protein sequence ID" value="ETR73008.1"/>
    <property type="molecule type" value="Genomic_DNA"/>
</dbReference>
<accession>A0A1V1PDZ8</accession>
<proteinExistence type="predicted"/>
<dbReference type="AlphaFoldDB" id="A0A1V1PDZ8"/>
<evidence type="ECO:0000313" key="2">
    <source>
        <dbReference type="EMBL" id="ETR73008.1"/>
    </source>
</evidence>
<feature type="transmembrane region" description="Helical" evidence="1">
    <location>
        <begin position="15"/>
        <end position="38"/>
    </location>
</feature>
<organism evidence="2 3">
    <name type="scientific">Candidatus Magnetoglobus multicellularis str. Araruama</name>
    <dbReference type="NCBI Taxonomy" id="890399"/>
    <lineage>
        <taxon>Bacteria</taxon>
        <taxon>Pseudomonadati</taxon>
        <taxon>Thermodesulfobacteriota</taxon>
        <taxon>Desulfobacteria</taxon>
        <taxon>Desulfobacterales</taxon>
        <taxon>Desulfobacteraceae</taxon>
        <taxon>Candidatus Magnetoglobus</taxon>
    </lineage>
</organism>
<keyword evidence="1" id="KW-1133">Transmembrane helix</keyword>
<keyword evidence="1" id="KW-0812">Transmembrane</keyword>